<gene>
    <name evidence="1" type="ORF">E2C01_057686</name>
</gene>
<organism evidence="1 2">
    <name type="scientific">Portunus trituberculatus</name>
    <name type="common">Swimming crab</name>
    <name type="synonym">Neptunus trituberculatus</name>
    <dbReference type="NCBI Taxonomy" id="210409"/>
    <lineage>
        <taxon>Eukaryota</taxon>
        <taxon>Metazoa</taxon>
        <taxon>Ecdysozoa</taxon>
        <taxon>Arthropoda</taxon>
        <taxon>Crustacea</taxon>
        <taxon>Multicrustacea</taxon>
        <taxon>Malacostraca</taxon>
        <taxon>Eumalacostraca</taxon>
        <taxon>Eucarida</taxon>
        <taxon>Decapoda</taxon>
        <taxon>Pleocyemata</taxon>
        <taxon>Brachyura</taxon>
        <taxon>Eubrachyura</taxon>
        <taxon>Portunoidea</taxon>
        <taxon>Portunidae</taxon>
        <taxon>Portuninae</taxon>
        <taxon>Portunus</taxon>
    </lineage>
</organism>
<sequence length="144" mass="16147">MTAKLLTTLGLVTHSDGQNSISGRRNTWDTNIYHRHRHHNHHHHHQYLHTQENYSLSSAVKRGRCNMAGLCDVSERVGLKDAIQLVCLVSDNARLAPTFRFVVVHMTGTSARRPQTRSAPLSGRLSSVQLRSLSVFHIPHTADG</sequence>
<evidence type="ECO:0000313" key="2">
    <source>
        <dbReference type="Proteomes" id="UP000324222"/>
    </source>
</evidence>
<dbReference type="AlphaFoldDB" id="A0A5B7H2N3"/>
<evidence type="ECO:0000313" key="1">
    <source>
        <dbReference type="EMBL" id="MPC63587.1"/>
    </source>
</evidence>
<proteinExistence type="predicted"/>
<keyword evidence="2" id="KW-1185">Reference proteome</keyword>
<accession>A0A5B7H2N3</accession>
<protein>
    <submittedName>
        <fullName evidence="1">Uncharacterized protein</fullName>
    </submittedName>
</protein>
<dbReference type="EMBL" id="VSRR010021008">
    <property type="protein sequence ID" value="MPC63587.1"/>
    <property type="molecule type" value="Genomic_DNA"/>
</dbReference>
<dbReference type="Proteomes" id="UP000324222">
    <property type="component" value="Unassembled WGS sequence"/>
</dbReference>
<reference evidence="1 2" key="1">
    <citation type="submission" date="2019-05" db="EMBL/GenBank/DDBJ databases">
        <title>Another draft genome of Portunus trituberculatus and its Hox gene families provides insights of decapod evolution.</title>
        <authorList>
            <person name="Jeong J.-H."/>
            <person name="Song I."/>
            <person name="Kim S."/>
            <person name="Choi T."/>
            <person name="Kim D."/>
            <person name="Ryu S."/>
            <person name="Kim W."/>
        </authorList>
    </citation>
    <scope>NUCLEOTIDE SEQUENCE [LARGE SCALE GENOMIC DNA]</scope>
    <source>
        <tissue evidence="1">Muscle</tissue>
    </source>
</reference>
<comment type="caution">
    <text evidence="1">The sequence shown here is derived from an EMBL/GenBank/DDBJ whole genome shotgun (WGS) entry which is preliminary data.</text>
</comment>
<name>A0A5B7H2N3_PORTR</name>